<sequence length="92" mass="11059">MEDSDVLKLVKMKEGIKSDKRDEYLIKLIRSSIDELEQVKGIAIDLNLHHHVTFVADWTYYQYINKDQPTMPRYLQQKLHDYQITYRKQAES</sequence>
<dbReference type="AlphaFoldDB" id="A0A098ANY8"/>
<organism evidence="1">
    <name type="scientific">Streptococcus pneumoniae</name>
    <dbReference type="NCBI Taxonomy" id="1313"/>
    <lineage>
        <taxon>Bacteria</taxon>
        <taxon>Bacillati</taxon>
        <taxon>Bacillota</taxon>
        <taxon>Bacilli</taxon>
        <taxon>Lactobacillales</taxon>
        <taxon>Streptococcaceae</taxon>
        <taxon>Streptococcus</taxon>
    </lineage>
</organism>
<protein>
    <submittedName>
        <fullName evidence="1">Putative prophage protein</fullName>
    </submittedName>
</protein>
<name>A0A098ANY8_STREE</name>
<dbReference type="RefSeq" id="WP_054365591.1">
    <property type="nucleotide sequence ID" value="NZ_CHXB02000019.1"/>
</dbReference>
<evidence type="ECO:0000313" key="1">
    <source>
        <dbReference type="EMBL" id="CDQ30272.1"/>
    </source>
</evidence>
<proteinExistence type="predicted"/>
<dbReference type="EMBL" id="LK020694">
    <property type="protein sequence ID" value="CDQ30272.1"/>
    <property type="molecule type" value="Genomic_DNA"/>
</dbReference>
<accession>A0A098ANY8</accession>
<reference evidence="1" key="2">
    <citation type="submission" date="2014-10" db="EMBL/GenBank/DDBJ databases">
        <title>Contrasting mechanisms driving short-term and long-term diversification of pneumococci.</title>
        <authorList>
            <person name="Croucher N.J."/>
            <person name="Coupland P.C."/>
            <person name="Stevenson A.E."/>
            <person name="Callendrello A."/>
            <person name="Bentley S.D."/>
            <person name="Hanage W.P."/>
        </authorList>
    </citation>
    <scope>NUCLEOTIDE SEQUENCE</scope>
    <source>
        <strain evidence="1">R34-3131</strain>
    </source>
</reference>
<reference evidence="1" key="1">
    <citation type="submission" date="2014-04" db="EMBL/GenBank/DDBJ databases">
        <authorList>
            <person name="Croucher N."/>
        </authorList>
    </citation>
    <scope>NUCLEOTIDE SEQUENCE</scope>
    <source>
        <strain evidence="1">R34-3131</strain>
    </source>
</reference>